<sequence length="657" mass="72719">MDEFACPSTRKGTLEASESDVVEVSPNKRYLRYNEILGRGAVKTVYKGFDETNGIEVAWNQVCLNDALQTPENLERLYTEIHLLRSLKHDNIIKLHSSWVDTEKKTINMITELFCSGSLRQYRKKHKVVDIKAIKKWARQILQGLHYLHTQNPPVIHRDLKCDNIFINGNSGEVKIGDLGLATMMMQPTATSVVGTPEFMAPELYDEEYDNLVDIYSFGMCLLELITSEYPYSECINPAQIFKKVTSGRKPAALDKVKDPEVKQFIEKCLLPASQRSSAAELLKDSFLSSASSTELGFGTLMSSSYTSKSIGLPSSESPLVDIASSSRMSSRPGHAESKSGTLQSLLPASQLSSAVELLKDPFTSSASSMELGYGPLLSSSSTSKCIGLPKSESPLVDTASSSIMSSRPGNAESKSGTPQNFEFLSCSEKNEFRLEGDLCDENSISLHMRIADSGGKVRNIDFMFYLESDTALSIAGEMVEQLELSNEDVTVIGDLIDSLVLKLVPNLKPSCKSLGAANSSYGRLTTNPISTSSLPKNESKGDVSQGTTEQIVFPDKSIKEFVQPSLKLDEHEKTFRSVDEECLVNANPSSTSLGISSLSLAEKDHEGDALKREMDAFDMQYLQHCRELVRKRQESIGNCRRKWITKRKRRLLMVHL</sequence>
<feature type="compositionally biased region" description="Polar residues" evidence="9">
    <location>
        <begin position="399"/>
        <end position="420"/>
    </location>
</feature>
<keyword evidence="4" id="KW-0547">Nucleotide-binding</keyword>
<dbReference type="SUPFAM" id="SSF56112">
    <property type="entry name" value="Protein kinase-like (PK-like)"/>
    <property type="match status" value="1"/>
</dbReference>
<dbReference type="InterPro" id="IPR011009">
    <property type="entry name" value="Kinase-like_dom_sf"/>
</dbReference>
<dbReference type="PROSITE" id="PS00108">
    <property type="entry name" value="PROTEIN_KINASE_ST"/>
    <property type="match status" value="1"/>
</dbReference>
<dbReference type="FunFam" id="1.10.510.10:FF:000046">
    <property type="entry name" value="probable serine/threonine-protein kinase WNK9"/>
    <property type="match status" value="1"/>
</dbReference>
<dbReference type="GO" id="GO:0004674">
    <property type="term" value="F:protein serine/threonine kinase activity"/>
    <property type="evidence" value="ECO:0007669"/>
    <property type="project" value="UniProtKB-KW"/>
</dbReference>
<accession>A0AAV0D037</accession>
<keyword evidence="2" id="KW-0723">Serine/threonine-protein kinase</keyword>
<feature type="region of interest" description="Disordered" evidence="9">
    <location>
        <begin position="527"/>
        <end position="548"/>
    </location>
</feature>
<evidence type="ECO:0000256" key="5">
    <source>
        <dbReference type="ARBA" id="ARBA00022777"/>
    </source>
</evidence>
<evidence type="ECO:0000256" key="4">
    <source>
        <dbReference type="ARBA" id="ARBA00022741"/>
    </source>
</evidence>
<evidence type="ECO:0000256" key="6">
    <source>
        <dbReference type="ARBA" id="ARBA00022840"/>
    </source>
</evidence>
<evidence type="ECO:0000259" key="10">
    <source>
        <dbReference type="PROSITE" id="PS50011"/>
    </source>
</evidence>
<keyword evidence="6" id="KW-0067">ATP-binding</keyword>
<evidence type="ECO:0000256" key="2">
    <source>
        <dbReference type="ARBA" id="ARBA00022527"/>
    </source>
</evidence>
<comment type="catalytic activity">
    <reaction evidence="8">
        <text>L-seryl-[protein] + ATP = O-phospho-L-seryl-[protein] + ADP + H(+)</text>
        <dbReference type="Rhea" id="RHEA:17989"/>
        <dbReference type="Rhea" id="RHEA-COMP:9863"/>
        <dbReference type="Rhea" id="RHEA-COMP:11604"/>
        <dbReference type="ChEBI" id="CHEBI:15378"/>
        <dbReference type="ChEBI" id="CHEBI:29999"/>
        <dbReference type="ChEBI" id="CHEBI:30616"/>
        <dbReference type="ChEBI" id="CHEBI:83421"/>
        <dbReference type="ChEBI" id="CHEBI:456216"/>
        <dbReference type="EC" id="2.7.11.1"/>
    </reaction>
</comment>
<dbReference type="Gene3D" id="3.10.20.90">
    <property type="entry name" value="Phosphatidylinositol 3-kinase Catalytic Subunit, Chain A, domain 1"/>
    <property type="match status" value="1"/>
</dbReference>
<feature type="region of interest" description="Disordered" evidence="9">
    <location>
        <begin position="394"/>
        <end position="420"/>
    </location>
</feature>
<dbReference type="CDD" id="cd13983">
    <property type="entry name" value="STKc_WNK"/>
    <property type="match status" value="1"/>
</dbReference>
<reference evidence="11" key="1">
    <citation type="submission" date="2022-07" db="EMBL/GenBank/DDBJ databases">
        <authorList>
            <person name="Macas J."/>
            <person name="Novak P."/>
            <person name="Neumann P."/>
        </authorList>
    </citation>
    <scope>NUCLEOTIDE SEQUENCE</scope>
</reference>
<dbReference type="PROSITE" id="PS50011">
    <property type="entry name" value="PROTEIN_KINASE_DOM"/>
    <property type="match status" value="1"/>
</dbReference>
<evidence type="ECO:0000313" key="11">
    <source>
        <dbReference type="EMBL" id="CAH9089588.1"/>
    </source>
</evidence>
<feature type="domain" description="Protein kinase" evidence="10">
    <location>
        <begin position="31"/>
        <end position="288"/>
    </location>
</feature>
<dbReference type="InterPro" id="IPR050588">
    <property type="entry name" value="WNK_Ser-Thr_kinase"/>
</dbReference>
<comment type="caution">
    <text evidence="11">The sequence shown here is derived from an EMBL/GenBank/DDBJ whole genome shotgun (WGS) entry which is preliminary data.</text>
</comment>
<evidence type="ECO:0000256" key="1">
    <source>
        <dbReference type="ARBA" id="ARBA00012513"/>
    </source>
</evidence>
<dbReference type="GO" id="GO:0005524">
    <property type="term" value="F:ATP binding"/>
    <property type="evidence" value="ECO:0007669"/>
    <property type="project" value="UniProtKB-KW"/>
</dbReference>
<evidence type="ECO:0000256" key="9">
    <source>
        <dbReference type="SAM" id="MobiDB-lite"/>
    </source>
</evidence>
<dbReference type="Proteomes" id="UP001152523">
    <property type="component" value="Unassembled WGS sequence"/>
</dbReference>
<dbReference type="EC" id="2.7.11.1" evidence="1"/>
<dbReference type="InterPro" id="IPR000719">
    <property type="entry name" value="Prot_kinase_dom"/>
</dbReference>
<protein>
    <recommendedName>
        <fullName evidence="1">non-specific serine/threonine protein kinase</fullName>
        <ecNumber evidence="1">2.7.11.1</ecNumber>
    </recommendedName>
</protein>
<dbReference type="AlphaFoldDB" id="A0AAV0D037"/>
<evidence type="ECO:0000256" key="7">
    <source>
        <dbReference type="ARBA" id="ARBA00047899"/>
    </source>
</evidence>
<dbReference type="Gene3D" id="1.10.510.10">
    <property type="entry name" value="Transferase(Phosphotransferase) domain 1"/>
    <property type="match status" value="1"/>
</dbReference>
<name>A0AAV0D037_9ASTE</name>
<evidence type="ECO:0000256" key="8">
    <source>
        <dbReference type="ARBA" id="ARBA00048679"/>
    </source>
</evidence>
<gene>
    <name evidence="11" type="ORF">CEPIT_LOCUS10912</name>
</gene>
<dbReference type="Gene3D" id="3.30.200.20">
    <property type="entry name" value="Phosphorylase Kinase, domain 1"/>
    <property type="match status" value="1"/>
</dbReference>
<proteinExistence type="predicted"/>
<dbReference type="SMART" id="SM00220">
    <property type="entry name" value="S_TKc"/>
    <property type="match status" value="1"/>
</dbReference>
<dbReference type="Pfam" id="PF00069">
    <property type="entry name" value="Pkinase"/>
    <property type="match status" value="1"/>
</dbReference>
<comment type="catalytic activity">
    <reaction evidence="7">
        <text>L-threonyl-[protein] + ATP = O-phospho-L-threonyl-[protein] + ADP + H(+)</text>
        <dbReference type="Rhea" id="RHEA:46608"/>
        <dbReference type="Rhea" id="RHEA-COMP:11060"/>
        <dbReference type="Rhea" id="RHEA-COMP:11605"/>
        <dbReference type="ChEBI" id="CHEBI:15378"/>
        <dbReference type="ChEBI" id="CHEBI:30013"/>
        <dbReference type="ChEBI" id="CHEBI:30616"/>
        <dbReference type="ChEBI" id="CHEBI:61977"/>
        <dbReference type="ChEBI" id="CHEBI:456216"/>
        <dbReference type="EC" id="2.7.11.1"/>
    </reaction>
</comment>
<feature type="region of interest" description="Disordered" evidence="9">
    <location>
        <begin position="322"/>
        <end position="344"/>
    </location>
</feature>
<keyword evidence="5" id="KW-0418">Kinase</keyword>
<dbReference type="PANTHER" id="PTHR13902">
    <property type="entry name" value="SERINE/THREONINE-PROTEIN KINASE WNK WITH NO LYSINE -RELATED"/>
    <property type="match status" value="1"/>
</dbReference>
<keyword evidence="3" id="KW-0808">Transferase</keyword>
<evidence type="ECO:0000256" key="3">
    <source>
        <dbReference type="ARBA" id="ARBA00022679"/>
    </source>
</evidence>
<keyword evidence="12" id="KW-1185">Reference proteome</keyword>
<evidence type="ECO:0000313" key="12">
    <source>
        <dbReference type="Proteomes" id="UP001152523"/>
    </source>
</evidence>
<dbReference type="FunFam" id="3.30.200.20:FF:000075">
    <property type="entry name" value="Probable serine/threonine-protein kinase WNK1"/>
    <property type="match status" value="1"/>
</dbReference>
<dbReference type="EMBL" id="CAMAPF010000062">
    <property type="protein sequence ID" value="CAH9089588.1"/>
    <property type="molecule type" value="Genomic_DNA"/>
</dbReference>
<dbReference type="InterPro" id="IPR008271">
    <property type="entry name" value="Ser/Thr_kinase_AS"/>
</dbReference>
<organism evidence="11 12">
    <name type="scientific">Cuscuta epithymum</name>
    <dbReference type="NCBI Taxonomy" id="186058"/>
    <lineage>
        <taxon>Eukaryota</taxon>
        <taxon>Viridiplantae</taxon>
        <taxon>Streptophyta</taxon>
        <taxon>Embryophyta</taxon>
        <taxon>Tracheophyta</taxon>
        <taxon>Spermatophyta</taxon>
        <taxon>Magnoliopsida</taxon>
        <taxon>eudicotyledons</taxon>
        <taxon>Gunneridae</taxon>
        <taxon>Pentapetalae</taxon>
        <taxon>asterids</taxon>
        <taxon>lamiids</taxon>
        <taxon>Solanales</taxon>
        <taxon>Convolvulaceae</taxon>
        <taxon>Cuscuteae</taxon>
        <taxon>Cuscuta</taxon>
        <taxon>Cuscuta subgen. Cuscuta</taxon>
    </lineage>
</organism>